<dbReference type="GeneID" id="70232178"/>
<dbReference type="EMBL" id="JAEUBE010000055">
    <property type="protein sequence ID" value="KAH3671507.1"/>
    <property type="molecule type" value="Genomic_DNA"/>
</dbReference>
<name>A0A9P8PG96_9ASCO</name>
<dbReference type="AlphaFoldDB" id="A0A9P8PG96"/>
<keyword evidence="2" id="KW-1185">Reference proteome</keyword>
<gene>
    <name evidence="1" type="ORF">OGAPHI_000210</name>
</gene>
<organism evidence="1 2">
    <name type="scientific">Ogataea philodendri</name>
    <dbReference type="NCBI Taxonomy" id="1378263"/>
    <lineage>
        <taxon>Eukaryota</taxon>
        <taxon>Fungi</taxon>
        <taxon>Dikarya</taxon>
        <taxon>Ascomycota</taxon>
        <taxon>Saccharomycotina</taxon>
        <taxon>Pichiomycetes</taxon>
        <taxon>Pichiales</taxon>
        <taxon>Pichiaceae</taxon>
        <taxon>Ogataea</taxon>
    </lineage>
</organism>
<protein>
    <submittedName>
        <fullName evidence="1">Uncharacterized protein</fullName>
    </submittedName>
</protein>
<evidence type="ECO:0000313" key="2">
    <source>
        <dbReference type="Proteomes" id="UP000769157"/>
    </source>
</evidence>
<sequence length="132" mass="13977">MSMTPNDCSMPLCGGDLSSVSSRLELGLDRRDLRNQVVHGTVAVVDGLVTNNKVGEQVPVEARRRVLDSVDQVTDGVVDGVDTIGLDVEALINLDSLIGTNWEHGGEVVTVVSVNSHLVDSLGLDQSQVALD</sequence>
<evidence type="ECO:0000313" key="1">
    <source>
        <dbReference type="EMBL" id="KAH3671507.1"/>
    </source>
</evidence>
<dbReference type="RefSeq" id="XP_046064683.1">
    <property type="nucleotide sequence ID" value="XM_046202953.1"/>
</dbReference>
<dbReference type="Proteomes" id="UP000769157">
    <property type="component" value="Unassembled WGS sequence"/>
</dbReference>
<comment type="caution">
    <text evidence="1">The sequence shown here is derived from an EMBL/GenBank/DDBJ whole genome shotgun (WGS) entry which is preliminary data.</text>
</comment>
<accession>A0A9P8PG96</accession>
<proteinExistence type="predicted"/>
<reference evidence="1" key="1">
    <citation type="journal article" date="2021" name="Open Biol.">
        <title>Shared evolutionary footprints suggest mitochondrial oxidative damage underlies multiple complex I losses in fungi.</title>
        <authorList>
            <person name="Schikora-Tamarit M.A."/>
            <person name="Marcet-Houben M."/>
            <person name="Nosek J."/>
            <person name="Gabaldon T."/>
        </authorList>
    </citation>
    <scope>NUCLEOTIDE SEQUENCE</scope>
    <source>
        <strain evidence="1">CBS6075</strain>
    </source>
</reference>
<reference evidence="1" key="2">
    <citation type="submission" date="2021-01" db="EMBL/GenBank/DDBJ databases">
        <authorList>
            <person name="Schikora-Tamarit M.A."/>
        </authorList>
    </citation>
    <scope>NUCLEOTIDE SEQUENCE</scope>
    <source>
        <strain evidence="1">CBS6075</strain>
    </source>
</reference>